<dbReference type="InterPro" id="IPR013783">
    <property type="entry name" value="Ig-like_fold"/>
</dbReference>
<gene>
    <name evidence="7" type="ORF">MCOR_21421</name>
</gene>
<dbReference type="SUPFAM" id="SSF48726">
    <property type="entry name" value="Immunoglobulin"/>
    <property type="match status" value="2"/>
</dbReference>
<dbReference type="PANTHER" id="PTHR11640">
    <property type="entry name" value="NEPHRIN"/>
    <property type="match status" value="1"/>
</dbReference>
<keyword evidence="3" id="KW-1015">Disulfide bond</keyword>
<dbReference type="Pfam" id="PF07654">
    <property type="entry name" value="C1-set"/>
    <property type="match status" value="1"/>
</dbReference>
<evidence type="ECO:0000313" key="8">
    <source>
        <dbReference type="Proteomes" id="UP000507470"/>
    </source>
</evidence>
<dbReference type="GO" id="GO:0050839">
    <property type="term" value="F:cell adhesion molecule binding"/>
    <property type="evidence" value="ECO:0007669"/>
    <property type="project" value="TreeGrafter"/>
</dbReference>
<comment type="subcellular location">
    <subcellularLocation>
        <location evidence="1">Membrane</location>
        <topology evidence="1">Single-pass type I membrane protein</topology>
    </subcellularLocation>
</comment>
<dbReference type="AlphaFoldDB" id="A0A6J8BQ12"/>
<dbReference type="PROSITE" id="PS50835">
    <property type="entry name" value="IG_LIKE"/>
    <property type="match status" value="2"/>
</dbReference>
<dbReference type="Gene3D" id="2.60.40.10">
    <property type="entry name" value="Immunoglobulins"/>
    <property type="match status" value="2"/>
</dbReference>
<feature type="domain" description="Ig-like" evidence="6">
    <location>
        <begin position="98"/>
        <end position="177"/>
    </location>
</feature>
<dbReference type="InterPro" id="IPR036179">
    <property type="entry name" value="Ig-like_dom_sf"/>
</dbReference>
<dbReference type="OrthoDB" id="10045578at2759"/>
<keyword evidence="5" id="KW-0393">Immunoglobulin domain</keyword>
<name>A0A6J8BQ12_MYTCO</name>
<dbReference type="InterPro" id="IPR007110">
    <property type="entry name" value="Ig-like_dom"/>
</dbReference>
<dbReference type="GO" id="GO:0005911">
    <property type="term" value="C:cell-cell junction"/>
    <property type="evidence" value="ECO:0007669"/>
    <property type="project" value="TreeGrafter"/>
</dbReference>
<sequence length="394" mass="44915">MNLNIVELQILPNDTTIVGSNGSTVTVTCLIKNNIPGAKNISWLKNGQLVSSNASNILTVTFLLTTEVSKQNLKCKADIDCIDMPLEQDVKFSVNYPPSVKVAALPSSELNEKDNMILTCTHESYPYASFITWTKNGNGISHEAEYQKLNVSREDNGLYVCNVSNTIGYGVDKVQISVYCNCTRGDCRTTEEWLTFLQCDWYSKYLYIFKMGTSFYRRILLRTLESKIPTLLTVDTKHDKPIYTIDGRYQCNVSNGVPDEKNLTFQNGYKDVYFPGKPHCFLPKNNEQIIRKRSDTVMIAFNVYSSNITRYEWWKGSCSLNQTFEYEFTTNQSTTSVLMYGISISLNTTTIALKISNLTEAHFETQYSLFIYNEQGNSNCSMTLLEGREFFTYR</sequence>
<evidence type="ECO:0000256" key="5">
    <source>
        <dbReference type="ARBA" id="ARBA00023319"/>
    </source>
</evidence>
<dbReference type="SMART" id="SM00409">
    <property type="entry name" value="IG"/>
    <property type="match status" value="2"/>
</dbReference>
<dbReference type="GO" id="GO:0098609">
    <property type="term" value="P:cell-cell adhesion"/>
    <property type="evidence" value="ECO:0007669"/>
    <property type="project" value="TreeGrafter"/>
</dbReference>
<keyword evidence="2" id="KW-0472">Membrane</keyword>
<protein>
    <recommendedName>
        <fullName evidence="6">Ig-like domain-containing protein</fullName>
    </recommendedName>
</protein>
<reference evidence="7 8" key="1">
    <citation type="submission" date="2020-06" db="EMBL/GenBank/DDBJ databases">
        <authorList>
            <person name="Li R."/>
            <person name="Bekaert M."/>
        </authorList>
    </citation>
    <scope>NUCLEOTIDE SEQUENCE [LARGE SCALE GENOMIC DNA]</scope>
    <source>
        <strain evidence="8">wild</strain>
    </source>
</reference>
<proteinExistence type="predicted"/>
<evidence type="ECO:0000256" key="2">
    <source>
        <dbReference type="ARBA" id="ARBA00023136"/>
    </source>
</evidence>
<dbReference type="PANTHER" id="PTHR11640:SF167">
    <property type="entry name" value="SIGNAL-REGULATORY PROTEIN BETA-1-LIKE"/>
    <property type="match status" value="1"/>
</dbReference>
<dbReference type="Proteomes" id="UP000507470">
    <property type="component" value="Unassembled WGS sequence"/>
</dbReference>
<evidence type="ECO:0000313" key="7">
    <source>
        <dbReference type="EMBL" id="CAC5385923.1"/>
    </source>
</evidence>
<dbReference type="InterPro" id="IPR051275">
    <property type="entry name" value="Cell_adhesion_signaling"/>
</dbReference>
<feature type="domain" description="Ig-like" evidence="6">
    <location>
        <begin position="12"/>
        <end position="93"/>
    </location>
</feature>
<dbReference type="Pfam" id="PF13927">
    <property type="entry name" value="Ig_3"/>
    <property type="match status" value="1"/>
</dbReference>
<accession>A0A6J8BQ12</accession>
<dbReference type="InterPro" id="IPR003597">
    <property type="entry name" value="Ig_C1-set"/>
</dbReference>
<dbReference type="InterPro" id="IPR003599">
    <property type="entry name" value="Ig_sub"/>
</dbReference>
<keyword evidence="4" id="KW-0325">Glycoprotein</keyword>
<dbReference type="GO" id="GO:0005886">
    <property type="term" value="C:plasma membrane"/>
    <property type="evidence" value="ECO:0007669"/>
    <property type="project" value="TreeGrafter"/>
</dbReference>
<organism evidence="7 8">
    <name type="scientific">Mytilus coruscus</name>
    <name type="common">Sea mussel</name>
    <dbReference type="NCBI Taxonomy" id="42192"/>
    <lineage>
        <taxon>Eukaryota</taxon>
        <taxon>Metazoa</taxon>
        <taxon>Spiralia</taxon>
        <taxon>Lophotrochozoa</taxon>
        <taxon>Mollusca</taxon>
        <taxon>Bivalvia</taxon>
        <taxon>Autobranchia</taxon>
        <taxon>Pteriomorphia</taxon>
        <taxon>Mytilida</taxon>
        <taxon>Mytiloidea</taxon>
        <taxon>Mytilidae</taxon>
        <taxon>Mytilinae</taxon>
        <taxon>Mytilus</taxon>
    </lineage>
</organism>
<dbReference type="EMBL" id="CACVKT020003815">
    <property type="protein sequence ID" value="CAC5385923.1"/>
    <property type="molecule type" value="Genomic_DNA"/>
</dbReference>
<evidence type="ECO:0000256" key="3">
    <source>
        <dbReference type="ARBA" id="ARBA00023157"/>
    </source>
</evidence>
<evidence type="ECO:0000256" key="1">
    <source>
        <dbReference type="ARBA" id="ARBA00004479"/>
    </source>
</evidence>
<evidence type="ECO:0000256" key="4">
    <source>
        <dbReference type="ARBA" id="ARBA00023180"/>
    </source>
</evidence>
<evidence type="ECO:0000259" key="6">
    <source>
        <dbReference type="PROSITE" id="PS50835"/>
    </source>
</evidence>
<keyword evidence="8" id="KW-1185">Reference proteome</keyword>